<evidence type="ECO:0000313" key="8">
    <source>
        <dbReference type="EMBL" id="OAX84383.1"/>
    </source>
</evidence>
<keyword evidence="3" id="KW-0227">DNA damage</keyword>
<organism evidence="8 9">
    <name type="scientific">Emergomyces africanus</name>
    <dbReference type="NCBI Taxonomy" id="1955775"/>
    <lineage>
        <taxon>Eukaryota</taxon>
        <taxon>Fungi</taxon>
        <taxon>Dikarya</taxon>
        <taxon>Ascomycota</taxon>
        <taxon>Pezizomycotina</taxon>
        <taxon>Eurotiomycetes</taxon>
        <taxon>Eurotiomycetidae</taxon>
        <taxon>Onygenales</taxon>
        <taxon>Ajellomycetaceae</taxon>
        <taxon>Emergomyces</taxon>
    </lineage>
</organism>
<evidence type="ECO:0000259" key="7">
    <source>
        <dbReference type="Pfam" id="PF07522"/>
    </source>
</evidence>
<evidence type="ECO:0000256" key="5">
    <source>
        <dbReference type="ARBA" id="ARBA00023242"/>
    </source>
</evidence>
<evidence type="ECO:0000256" key="6">
    <source>
        <dbReference type="SAM" id="MobiDB-lite"/>
    </source>
</evidence>
<feature type="region of interest" description="Disordered" evidence="6">
    <location>
        <begin position="1"/>
        <end position="125"/>
    </location>
</feature>
<dbReference type="FunFam" id="3.60.15.10:FF:000038">
    <property type="entry name" value="DNA cross-link repair protein pso2/snm1"/>
    <property type="match status" value="1"/>
</dbReference>
<dbReference type="GO" id="GO:0003684">
    <property type="term" value="F:damaged DNA binding"/>
    <property type="evidence" value="ECO:0007669"/>
    <property type="project" value="TreeGrafter"/>
</dbReference>
<comment type="caution">
    <text evidence="8">The sequence shown here is derived from an EMBL/GenBank/DDBJ whole genome shotgun (WGS) entry which is preliminary data.</text>
</comment>
<dbReference type="EMBL" id="LGUA01000081">
    <property type="protein sequence ID" value="OAX84383.1"/>
    <property type="molecule type" value="Genomic_DNA"/>
</dbReference>
<evidence type="ECO:0000256" key="4">
    <source>
        <dbReference type="ARBA" id="ARBA00023204"/>
    </source>
</evidence>
<reference evidence="8 9" key="1">
    <citation type="submission" date="2015-07" db="EMBL/GenBank/DDBJ databases">
        <title>Emmonsia species relationships and genome sequence.</title>
        <authorList>
            <person name="Cuomo C.A."/>
            <person name="Schwartz I.S."/>
            <person name="Kenyon C."/>
            <person name="de Hoog G.S."/>
            <person name="Govender N.P."/>
            <person name="Botha A."/>
            <person name="Moreno L."/>
            <person name="de Vries M."/>
            <person name="Munoz J.F."/>
            <person name="Stielow J.B."/>
        </authorList>
    </citation>
    <scope>NUCLEOTIDE SEQUENCE [LARGE SCALE GENOMIC DNA]</scope>
    <source>
        <strain evidence="8 9">CBS 136260</strain>
    </source>
</reference>
<dbReference type="AlphaFoldDB" id="A0A1B7P5V3"/>
<evidence type="ECO:0000256" key="1">
    <source>
        <dbReference type="ARBA" id="ARBA00004123"/>
    </source>
</evidence>
<comment type="subcellular location">
    <subcellularLocation>
        <location evidence="1">Nucleus</location>
    </subcellularLocation>
</comment>
<sequence length="853" mass="94709">MTSSSPYFNSNRNGRRQISTPVQGSSRRSDGKRNSSILNFFQKSEGPPKSSQSRITNYYAAKSPTDNEKFSSTNPVNGSESLFFTEEGGRGNGQSANSTPATDRARSVPLFGRFDTPENFDDGNRYNEDYNASHKRQKVDSSSQIGTTFFNTDVDDLPKTGLIGARGSLRSAVTTSGVNRIGPFLDESDSEEEPNCAYNGDAFVMDRTQAPTRNAEYDFNTRVDLSNEYHANSIVNGVTFATDSAYLSSSEDSDICELREGETLYEQSIDGYDVPLPGFGKPSSIEKIGLGASGLLDNEITAACPICSERFTGIPIDEVALHVNDCLDGKRTPIPGEKRLLAVRPRSGISISRRDKAAIPRPGQRNPFTMELPRNETSAFSKIMSGNAEDAAWAAAAAQEEASRGKKAYERTCPFYKILPGFSICVDAFRYGAVEGCSAYFLSHFHSDHYVGLTSSWCHGQIYCSTVTGNLVRQQLKVDPKWITDIEFDKTLEIPETSGVVVTMMPANHCPGSSIFLFEKRFSKGHKPKVHRILHCGDFRACPAHVQHPLLRPDVVDLSTGKARQQVIDVCYLDTTYLNPRYAFPNQDDVVTACAAVCADLEPTTRDDSDDVPRGPMATSMKTMMDFNFSLPQSSTQTGCTPRKPRGRLLVVVGTYSIGKERLCVAIARALDCKIYAPAAKQRLCACLEDNELSELLTNNPLEAQVHMQTLMEVRAETLLDYLHSFKPHFSRVVGFRPTGWNYQPPAGRITVSPSVSSVLYSDSWKPRFCTRDLIPQRGSNQESICYSVPYSEHSSFRELTMFCCALRIGKVIPTVNVGSKRSREKMKLWVEKWETEKRKNGLFKVDNKATRW</sequence>
<dbReference type="STRING" id="1658172.A0A1B7P5V3"/>
<dbReference type="GO" id="GO:0036297">
    <property type="term" value="P:interstrand cross-link repair"/>
    <property type="evidence" value="ECO:0007669"/>
    <property type="project" value="TreeGrafter"/>
</dbReference>
<comment type="similarity">
    <text evidence="2">Belongs to the DNA repair metallo-beta-lactamase (DRMBL) family.</text>
</comment>
<feature type="compositionally biased region" description="Polar residues" evidence="6">
    <location>
        <begin position="70"/>
        <end position="82"/>
    </location>
</feature>
<keyword evidence="9" id="KW-1185">Reference proteome</keyword>
<dbReference type="Gene3D" id="3.60.15.10">
    <property type="entry name" value="Ribonuclease Z/Hydroxyacylglutathione hydrolase-like"/>
    <property type="match status" value="1"/>
</dbReference>
<evidence type="ECO:0000313" key="9">
    <source>
        <dbReference type="Proteomes" id="UP000091918"/>
    </source>
</evidence>
<evidence type="ECO:0000256" key="2">
    <source>
        <dbReference type="ARBA" id="ARBA00010304"/>
    </source>
</evidence>
<dbReference type="InterPro" id="IPR011084">
    <property type="entry name" value="DRMBL"/>
</dbReference>
<dbReference type="PANTHER" id="PTHR23240">
    <property type="entry name" value="DNA CROSS-LINK REPAIR PROTEIN PSO2/SNM1-RELATED"/>
    <property type="match status" value="1"/>
</dbReference>
<dbReference type="PANTHER" id="PTHR23240:SF6">
    <property type="entry name" value="DNA CROSS-LINK REPAIR 1A PROTEIN"/>
    <property type="match status" value="1"/>
</dbReference>
<dbReference type="SUPFAM" id="SSF56281">
    <property type="entry name" value="Metallo-hydrolase/oxidoreductase"/>
    <property type="match status" value="1"/>
</dbReference>
<dbReference type="GO" id="GO:0035312">
    <property type="term" value="F:5'-3' DNA exonuclease activity"/>
    <property type="evidence" value="ECO:0007669"/>
    <property type="project" value="TreeGrafter"/>
</dbReference>
<dbReference type="GO" id="GO:0006303">
    <property type="term" value="P:double-strand break repair via nonhomologous end joining"/>
    <property type="evidence" value="ECO:0007669"/>
    <property type="project" value="TreeGrafter"/>
</dbReference>
<dbReference type="FunFam" id="3.40.50.12650:FF:000007">
    <property type="entry name" value="DNA cross-link repair 1A protein, variant"/>
    <property type="match status" value="1"/>
</dbReference>
<protein>
    <recommendedName>
        <fullName evidence="7">DNA repair metallo-beta-lactamase domain-containing protein</fullName>
    </recommendedName>
</protein>
<feature type="compositionally biased region" description="Polar residues" evidence="6">
    <location>
        <begin position="1"/>
        <end position="26"/>
    </location>
</feature>
<keyword evidence="5" id="KW-0539">Nucleus</keyword>
<accession>A0A1B7P5V3</accession>
<dbReference type="Proteomes" id="UP000091918">
    <property type="component" value="Unassembled WGS sequence"/>
</dbReference>
<dbReference type="InterPro" id="IPR036866">
    <property type="entry name" value="RibonucZ/Hydroxyglut_hydro"/>
</dbReference>
<dbReference type="CDD" id="cd16273">
    <property type="entry name" value="SNM1A-1C-like_MBL-fold"/>
    <property type="match status" value="1"/>
</dbReference>
<name>A0A1B7P5V3_9EURO</name>
<evidence type="ECO:0000256" key="3">
    <source>
        <dbReference type="ARBA" id="ARBA00022763"/>
    </source>
</evidence>
<dbReference type="OrthoDB" id="262529at2759"/>
<feature type="domain" description="DNA repair metallo-beta-lactamase" evidence="7">
    <location>
        <begin position="692"/>
        <end position="819"/>
    </location>
</feature>
<dbReference type="Gene3D" id="3.40.50.12650">
    <property type="match status" value="1"/>
</dbReference>
<keyword evidence="4" id="KW-0234">DNA repair</keyword>
<proteinExistence type="inferred from homology"/>
<dbReference type="GO" id="GO:0005634">
    <property type="term" value="C:nucleus"/>
    <property type="evidence" value="ECO:0007669"/>
    <property type="project" value="UniProtKB-SubCell"/>
</dbReference>
<gene>
    <name evidence="8" type="ORF">ACJ72_01256</name>
</gene>
<dbReference type="Pfam" id="PF07522">
    <property type="entry name" value="DRMBL"/>
    <property type="match status" value="1"/>
</dbReference>